<dbReference type="PANTHER" id="PTHR44688:SF16">
    <property type="entry name" value="DNA-BINDING TRANSCRIPTIONAL ACTIVATOR DEVR_DOSR"/>
    <property type="match status" value="1"/>
</dbReference>
<dbReference type="Proteomes" id="UP000501780">
    <property type="component" value="Chromosome"/>
</dbReference>
<keyword evidence="7" id="KW-1185">Reference proteome</keyword>
<keyword evidence="1" id="KW-0805">Transcription regulation</keyword>
<dbReference type="CDD" id="cd00130">
    <property type="entry name" value="PAS"/>
    <property type="match status" value="1"/>
</dbReference>
<evidence type="ECO:0000256" key="3">
    <source>
        <dbReference type="ARBA" id="ARBA00023163"/>
    </source>
</evidence>
<dbReference type="Gene3D" id="3.30.450.20">
    <property type="entry name" value="PAS domain"/>
    <property type="match status" value="1"/>
</dbReference>
<reference evidence="6 7" key="1">
    <citation type="submission" date="2020-03" db="EMBL/GenBank/DDBJ databases">
        <title>Genomic analysis of Bacteroides faecium CBA7301.</title>
        <authorList>
            <person name="Kim J."/>
            <person name="Roh S.W."/>
        </authorList>
    </citation>
    <scope>NUCLEOTIDE SEQUENCE [LARGE SCALE GENOMIC DNA]</scope>
    <source>
        <strain evidence="6 7">CBA7301</strain>
    </source>
</reference>
<feature type="domain" description="HTH luxR-type" evidence="4">
    <location>
        <begin position="170"/>
        <end position="235"/>
    </location>
</feature>
<gene>
    <name evidence="6" type="ORF">BacF7301_21580</name>
</gene>
<dbReference type="CDD" id="cd06170">
    <property type="entry name" value="LuxR_C_like"/>
    <property type="match status" value="1"/>
</dbReference>
<dbReference type="InterPro" id="IPR000014">
    <property type="entry name" value="PAS"/>
</dbReference>
<dbReference type="PROSITE" id="PS00622">
    <property type="entry name" value="HTH_LUXR_1"/>
    <property type="match status" value="1"/>
</dbReference>
<accession>A0A6H0KU54</accession>
<dbReference type="InterPro" id="IPR016032">
    <property type="entry name" value="Sig_transdc_resp-reg_C-effctor"/>
</dbReference>
<dbReference type="AlphaFoldDB" id="A0A6H0KU54"/>
<protein>
    <submittedName>
        <fullName evidence="6">PAS domain-containing protein</fullName>
    </submittedName>
</protein>
<dbReference type="InterPro" id="IPR036388">
    <property type="entry name" value="WH-like_DNA-bd_sf"/>
</dbReference>
<dbReference type="SUPFAM" id="SSF46894">
    <property type="entry name" value="C-terminal effector domain of the bipartite response regulators"/>
    <property type="match status" value="1"/>
</dbReference>
<proteinExistence type="predicted"/>
<dbReference type="SMART" id="SM00421">
    <property type="entry name" value="HTH_LUXR"/>
    <property type="match status" value="1"/>
</dbReference>
<evidence type="ECO:0000259" key="5">
    <source>
        <dbReference type="PROSITE" id="PS50112"/>
    </source>
</evidence>
<dbReference type="PROSITE" id="PS50112">
    <property type="entry name" value="PAS"/>
    <property type="match status" value="1"/>
</dbReference>
<dbReference type="EMBL" id="CP050831">
    <property type="protein sequence ID" value="QIU96581.1"/>
    <property type="molecule type" value="Genomic_DNA"/>
</dbReference>
<dbReference type="InterPro" id="IPR035965">
    <property type="entry name" value="PAS-like_dom_sf"/>
</dbReference>
<dbReference type="Pfam" id="PF08447">
    <property type="entry name" value="PAS_3"/>
    <property type="match status" value="1"/>
</dbReference>
<dbReference type="KEGG" id="bfc:BacF7301_21580"/>
<organism evidence="6 7">
    <name type="scientific">Bacteroides faecium</name>
    <dbReference type="NCBI Taxonomy" id="2715212"/>
    <lineage>
        <taxon>Bacteria</taxon>
        <taxon>Pseudomonadati</taxon>
        <taxon>Bacteroidota</taxon>
        <taxon>Bacteroidia</taxon>
        <taxon>Bacteroidales</taxon>
        <taxon>Bacteroidaceae</taxon>
        <taxon>Bacteroides</taxon>
    </lineage>
</organism>
<dbReference type="PROSITE" id="PS50043">
    <property type="entry name" value="HTH_LUXR_2"/>
    <property type="match status" value="1"/>
</dbReference>
<sequence>MNAEKKQKIWEAHKRHIELLAKVNNSYVFVVDQHVKYLYLSDSYIRFFGYNPDTLEFQNKEKNYFESRIHPEDLIVLSNTQQRLFEYLHTTQTNKILEYKLVYEFRILNSYNKYVRIISQHQVLELDENGVPWLVMGIADLSPNTAPLDNIKIQVVNFITGETLPLNKFEEKELIEFTPREKEILLLIKSGMLSKEISDRLSVSIHTVNKHRQNIMRKMNADNIIEAIEYARKLGLLD</sequence>
<feature type="domain" description="PAS" evidence="5">
    <location>
        <begin position="13"/>
        <end position="88"/>
    </location>
</feature>
<dbReference type="InterPro" id="IPR013655">
    <property type="entry name" value="PAS_fold_3"/>
</dbReference>
<dbReference type="InterPro" id="IPR000792">
    <property type="entry name" value="Tscrpt_reg_LuxR_C"/>
</dbReference>
<dbReference type="PANTHER" id="PTHR44688">
    <property type="entry name" value="DNA-BINDING TRANSCRIPTIONAL ACTIVATOR DEVR_DOSR"/>
    <property type="match status" value="1"/>
</dbReference>
<evidence type="ECO:0000313" key="6">
    <source>
        <dbReference type="EMBL" id="QIU96581.1"/>
    </source>
</evidence>
<dbReference type="GO" id="GO:0006355">
    <property type="term" value="P:regulation of DNA-templated transcription"/>
    <property type="evidence" value="ECO:0007669"/>
    <property type="project" value="InterPro"/>
</dbReference>
<evidence type="ECO:0000259" key="4">
    <source>
        <dbReference type="PROSITE" id="PS50043"/>
    </source>
</evidence>
<evidence type="ECO:0000256" key="2">
    <source>
        <dbReference type="ARBA" id="ARBA00023125"/>
    </source>
</evidence>
<dbReference type="SUPFAM" id="SSF55785">
    <property type="entry name" value="PYP-like sensor domain (PAS domain)"/>
    <property type="match status" value="1"/>
</dbReference>
<dbReference type="RefSeq" id="WP_167966066.1">
    <property type="nucleotide sequence ID" value="NZ_CP050831.1"/>
</dbReference>
<dbReference type="GO" id="GO:0003677">
    <property type="term" value="F:DNA binding"/>
    <property type="evidence" value="ECO:0007669"/>
    <property type="project" value="UniProtKB-KW"/>
</dbReference>
<name>A0A6H0KU54_9BACE</name>
<dbReference type="Pfam" id="PF00196">
    <property type="entry name" value="GerE"/>
    <property type="match status" value="1"/>
</dbReference>
<dbReference type="Gene3D" id="1.10.10.10">
    <property type="entry name" value="Winged helix-like DNA-binding domain superfamily/Winged helix DNA-binding domain"/>
    <property type="match status" value="1"/>
</dbReference>
<evidence type="ECO:0000313" key="7">
    <source>
        <dbReference type="Proteomes" id="UP000501780"/>
    </source>
</evidence>
<evidence type="ECO:0000256" key="1">
    <source>
        <dbReference type="ARBA" id="ARBA00023015"/>
    </source>
</evidence>
<keyword evidence="3" id="KW-0804">Transcription</keyword>
<keyword evidence="2" id="KW-0238">DNA-binding</keyword>
<dbReference type="PRINTS" id="PR00038">
    <property type="entry name" value="HTHLUXR"/>
</dbReference>